<keyword evidence="4" id="KW-1185">Reference proteome</keyword>
<dbReference type="OrthoDB" id="464386at2"/>
<gene>
    <name evidence="3" type="ORF">SAMN02745194_02171</name>
</gene>
<keyword evidence="2" id="KW-0732">Signal</keyword>
<dbReference type="AlphaFoldDB" id="A0A1M6I135"/>
<evidence type="ECO:0000256" key="2">
    <source>
        <dbReference type="SAM" id="SignalP"/>
    </source>
</evidence>
<name>A0A1M6I135_9PROT</name>
<feature type="signal peptide" evidence="2">
    <location>
        <begin position="1"/>
        <end position="21"/>
    </location>
</feature>
<feature type="compositionally biased region" description="Gly residues" evidence="1">
    <location>
        <begin position="106"/>
        <end position="124"/>
    </location>
</feature>
<accession>A0A1M6I135</accession>
<evidence type="ECO:0000313" key="3">
    <source>
        <dbReference type="EMBL" id="SHJ28202.1"/>
    </source>
</evidence>
<evidence type="ECO:0000256" key="1">
    <source>
        <dbReference type="SAM" id="MobiDB-lite"/>
    </source>
</evidence>
<feature type="region of interest" description="Disordered" evidence="1">
    <location>
        <begin position="106"/>
        <end position="133"/>
    </location>
</feature>
<protein>
    <recommendedName>
        <fullName evidence="5">Tat pathway signal protein</fullName>
    </recommendedName>
</protein>
<feature type="chain" id="PRO_5013291298" description="Tat pathway signal protein" evidence="2">
    <location>
        <begin position="22"/>
        <end position="216"/>
    </location>
</feature>
<reference evidence="3 4" key="1">
    <citation type="submission" date="2016-11" db="EMBL/GenBank/DDBJ databases">
        <authorList>
            <person name="Jaros S."/>
            <person name="Januszkiewicz K."/>
            <person name="Wedrychowicz H."/>
        </authorList>
    </citation>
    <scope>NUCLEOTIDE SEQUENCE [LARGE SCALE GENOMIC DNA]</scope>
    <source>
        <strain evidence="3 4">DSM 14916</strain>
    </source>
</reference>
<evidence type="ECO:0008006" key="5">
    <source>
        <dbReference type="Google" id="ProtNLM"/>
    </source>
</evidence>
<dbReference type="RefSeq" id="WP_073134609.1">
    <property type="nucleotide sequence ID" value="NZ_FQZF01000011.1"/>
</dbReference>
<dbReference type="Proteomes" id="UP000184387">
    <property type="component" value="Unassembled WGS sequence"/>
</dbReference>
<evidence type="ECO:0000313" key="4">
    <source>
        <dbReference type="Proteomes" id="UP000184387"/>
    </source>
</evidence>
<dbReference type="EMBL" id="FQZF01000011">
    <property type="protein sequence ID" value="SHJ28202.1"/>
    <property type="molecule type" value="Genomic_DNA"/>
</dbReference>
<organism evidence="3 4">
    <name type="scientific">Muricoccus roseus</name>
    <dbReference type="NCBI Taxonomy" id="198092"/>
    <lineage>
        <taxon>Bacteria</taxon>
        <taxon>Pseudomonadati</taxon>
        <taxon>Pseudomonadota</taxon>
        <taxon>Alphaproteobacteria</taxon>
        <taxon>Acetobacterales</taxon>
        <taxon>Roseomonadaceae</taxon>
        <taxon>Muricoccus</taxon>
    </lineage>
</organism>
<dbReference type="STRING" id="198092.SAMN02745194_02171"/>
<proteinExistence type="predicted"/>
<sequence length="216" mass="22761">MRALMVALVLLAGLAANPAEAQNRFWLVNNTGETIQTANVSPSRRSDWGPDILGNSVLPAGNRVFVTPNFGDCVLDVRVTYPSGREETRMGLNACSINTIAFGQGQSPGQGRGGVGATIGGSPGGSVAAPRGGNPSFNFINRSGQTIRELYISLSSQSSWGQDRLGNNVMNPGQSLWVDLPGGGSCAADIRVVYMNGAASERRGVETCSRTDMVWR</sequence>